<proteinExistence type="predicted"/>
<feature type="region of interest" description="Disordered" evidence="1">
    <location>
        <begin position="114"/>
        <end position="312"/>
    </location>
</feature>
<organism evidence="2 3">
    <name type="scientific">Friedmanniomyces endolithicus</name>
    <dbReference type="NCBI Taxonomy" id="329885"/>
    <lineage>
        <taxon>Eukaryota</taxon>
        <taxon>Fungi</taxon>
        <taxon>Dikarya</taxon>
        <taxon>Ascomycota</taxon>
        <taxon>Pezizomycotina</taxon>
        <taxon>Dothideomycetes</taxon>
        <taxon>Dothideomycetidae</taxon>
        <taxon>Mycosphaerellales</taxon>
        <taxon>Teratosphaeriaceae</taxon>
        <taxon>Friedmanniomyces</taxon>
    </lineage>
</organism>
<accession>A0AAN6QK45</accession>
<comment type="caution">
    <text evidence="2">The sequence shown here is derived from an EMBL/GenBank/DDBJ whole genome shotgun (WGS) entry which is preliminary data.</text>
</comment>
<dbReference type="AlphaFoldDB" id="A0AAN6QK45"/>
<keyword evidence="3" id="KW-1185">Reference proteome</keyword>
<feature type="compositionally biased region" description="Acidic residues" evidence="1">
    <location>
        <begin position="133"/>
        <end position="147"/>
    </location>
</feature>
<feature type="region of interest" description="Disordered" evidence="1">
    <location>
        <begin position="1"/>
        <end position="26"/>
    </location>
</feature>
<sequence length="340" mass="37094">MSSHSPMVTKSTIKQAKADFKARGRPTLSALEQRQLERSVQLDRRAWGVKEREKRKAEATRKRTVEAGRREQGERESKALRGEEGSRRCDRFGYLSSQLHLGAFLGGGVRVQHRKEVAERAEKVEDDAGLRMEEEESFGDSGVDDETLINALASPKATKSEESEQPRADSAVPVSAPSLTAVPQHSAAQPPPTTIDEPSDFWDELGSGTQIARELASEETAKPPKSSSHRPAIRTATTLPRGVTLAPGVPSKAPPKSASDTERDRKLMPPPMMNPPPKPLSDSRQLRVSRPPPGIPDAGRPMARAVGSRSKPATNATYFTKMELETFVDEALQLTQVVPG</sequence>
<name>A0AAN6QK45_9PEZI</name>
<evidence type="ECO:0000256" key="1">
    <source>
        <dbReference type="SAM" id="MobiDB-lite"/>
    </source>
</evidence>
<gene>
    <name evidence="2" type="ORF">LTR91_016847</name>
</gene>
<evidence type="ECO:0000313" key="3">
    <source>
        <dbReference type="Proteomes" id="UP001175353"/>
    </source>
</evidence>
<evidence type="ECO:0000313" key="2">
    <source>
        <dbReference type="EMBL" id="KAK0968226.1"/>
    </source>
</evidence>
<feature type="compositionally biased region" description="Basic and acidic residues" evidence="1">
    <location>
        <begin position="114"/>
        <end position="132"/>
    </location>
</feature>
<reference evidence="2" key="1">
    <citation type="submission" date="2023-06" db="EMBL/GenBank/DDBJ databases">
        <title>Black Yeasts Isolated from many extreme environments.</title>
        <authorList>
            <person name="Coleine C."/>
            <person name="Stajich J.E."/>
            <person name="Selbmann L."/>
        </authorList>
    </citation>
    <scope>NUCLEOTIDE SEQUENCE</scope>
    <source>
        <strain evidence="2">CCFEE 5200</strain>
    </source>
</reference>
<feature type="compositionally biased region" description="Basic and acidic residues" evidence="1">
    <location>
        <begin position="158"/>
        <end position="167"/>
    </location>
</feature>
<protein>
    <submittedName>
        <fullName evidence="2">Uncharacterized protein</fullName>
    </submittedName>
</protein>
<feature type="compositionally biased region" description="Pro residues" evidence="1">
    <location>
        <begin position="268"/>
        <end position="279"/>
    </location>
</feature>
<feature type="compositionally biased region" description="Polar residues" evidence="1">
    <location>
        <begin position="1"/>
        <end position="14"/>
    </location>
</feature>
<feature type="compositionally biased region" description="Polar residues" evidence="1">
    <location>
        <begin position="177"/>
        <end position="187"/>
    </location>
</feature>
<dbReference type="EMBL" id="JAUJLE010000210">
    <property type="protein sequence ID" value="KAK0968226.1"/>
    <property type="molecule type" value="Genomic_DNA"/>
</dbReference>
<dbReference type="Proteomes" id="UP001175353">
    <property type="component" value="Unassembled WGS sequence"/>
</dbReference>
<feature type="region of interest" description="Disordered" evidence="1">
    <location>
        <begin position="47"/>
        <end position="87"/>
    </location>
</feature>